<feature type="domain" description="ABC transmembrane type-1" evidence="10">
    <location>
        <begin position="84"/>
        <end position="290"/>
    </location>
</feature>
<keyword evidence="4 8" id="KW-0812">Transmembrane</keyword>
<dbReference type="InterPro" id="IPR000515">
    <property type="entry name" value="MetI-like"/>
</dbReference>
<reference evidence="12" key="1">
    <citation type="journal article" date="2019" name="Int. J. Syst. Evol. Microbiol.">
        <title>The Global Catalogue of Microorganisms (GCM) 10K type strain sequencing project: providing services to taxonomists for standard genome sequencing and annotation.</title>
        <authorList>
            <consortium name="The Broad Institute Genomics Platform"/>
            <consortium name="The Broad Institute Genome Sequencing Center for Infectious Disease"/>
            <person name="Wu L."/>
            <person name="Ma J."/>
        </authorList>
    </citation>
    <scope>NUCLEOTIDE SEQUENCE [LARGE SCALE GENOMIC DNA]</scope>
    <source>
        <strain evidence="12">JCM 16898</strain>
    </source>
</reference>
<dbReference type="RefSeq" id="WP_344861695.1">
    <property type="nucleotide sequence ID" value="NZ_BAAAZN010000007.1"/>
</dbReference>
<dbReference type="CDD" id="cd06261">
    <property type="entry name" value="TM_PBP2"/>
    <property type="match status" value="1"/>
</dbReference>
<evidence type="ECO:0000259" key="10">
    <source>
        <dbReference type="PROSITE" id="PS50928"/>
    </source>
</evidence>
<comment type="subcellular location">
    <subcellularLocation>
        <location evidence="1 8">Cell membrane</location>
        <topology evidence="1 8">Multi-pass membrane protein</topology>
    </subcellularLocation>
</comment>
<organism evidence="11 12">
    <name type="scientific">Amycolatopsis ultiminotia</name>
    <dbReference type="NCBI Taxonomy" id="543629"/>
    <lineage>
        <taxon>Bacteria</taxon>
        <taxon>Bacillati</taxon>
        <taxon>Actinomycetota</taxon>
        <taxon>Actinomycetes</taxon>
        <taxon>Pseudonocardiales</taxon>
        <taxon>Pseudonocardiaceae</taxon>
        <taxon>Amycolatopsis</taxon>
    </lineage>
</organism>
<dbReference type="Pfam" id="PF00528">
    <property type="entry name" value="BPD_transp_1"/>
    <property type="match status" value="1"/>
</dbReference>
<keyword evidence="6 8" id="KW-1133">Transmembrane helix</keyword>
<dbReference type="Gene3D" id="1.10.3720.10">
    <property type="entry name" value="MetI-like"/>
    <property type="match status" value="1"/>
</dbReference>
<evidence type="ECO:0000256" key="5">
    <source>
        <dbReference type="ARBA" id="ARBA00022970"/>
    </source>
</evidence>
<feature type="transmembrane region" description="Helical" evidence="8">
    <location>
        <begin position="43"/>
        <end position="61"/>
    </location>
</feature>
<keyword evidence="2 8" id="KW-0813">Transport</keyword>
<evidence type="ECO:0000256" key="4">
    <source>
        <dbReference type="ARBA" id="ARBA00022692"/>
    </source>
</evidence>
<evidence type="ECO:0000256" key="8">
    <source>
        <dbReference type="RuleBase" id="RU363032"/>
    </source>
</evidence>
<dbReference type="PANTHER" id="PTHR30614">
    <property type="entry name" value="MEMBRANE COMPONENT OF AMINO ACID ABC TRANSPORTER"/>
    <property type="match status" value="1"/>
</dbReference>
<feature type="transmembrane region" description="Helical" evidence="8">
    <location>
        <begin position="269"/>
        <end position="293"/>
    </location>
</feature>
<gene>
    <name evidence="11" type="ORF">GCM10022222_38890</name>
</gene>
<keyword evidence="5" id="KW-0029">Amino-acid transport</keyword>
<evidence type="ECO:0000256" key="7">
    <source>
        <dbReference type="ARBA" id="ARBA00023136"/>
    </source>
</evidence>
<evidence type="ECO:0000313" key="12">
    <source>
        <dbReference type="Proteomes" id="UP001500689"/>
    </source>
</evidence>
<dbReference type="PROSITE" id="PS50928">
    <property type="entry name" value="ABC_TM1"/>
    <property type="match status" value="1"/>
</dbReference>
<dbReference type="InterPro" id="IPR035906">
    <property type="entry name" value="MetI-like_sf"/>
</dbReference>
<evidence type="ECO:0000256" key="1">
    <source>
        <dbReference type="ARBA" id="ARBA00004651"/>
    </source>
</evidence>
<feature type="transmembrane region" description="Helical" evidence="8">
    <location>
        <begin position="88"/>
        <end position="108"/>
    </location>
</feature>
<dbReference type="NCBIfam" id="TIGR01726">
    <property type="entry name" value="HEQRo_perm_3TM"/>
    <property type="match status" value="1"/>
</dbReference>
<feature type="transmembrane region" description="Helical" evidence="8">
    <location>
        <begin position="129"/>
        <end position="155"/>
    </location>
</feature>
<dbReference type="PRINTS" id="PR00173">
    <property type="entry name" value="EDTRNSPORT"/>
</dbReference>
<evidence type="ECO:0000256" key="3">
    <source>
        <dbReference type="ARBA" id="ARBA00022475"/>
    </source>
</evidence>
<dbReference type="InterPro" id="IPR010065">
    <property type="entry name" value="AA_ABC_transptr_permease_3TM"/>
</dbReference>
<evidence type="ECO:0000256" key="2">
    <source>
        <dbReference type="ARBA" id="ARBA00022448"/>
    </source>
</evidence>
<sequence length="308" mass="33452">MNAEPPEPLRTPATATIPRDPTGPPAGEGQDIKAVPLRHPLRWLAALVIVVLIAMAVHLLVTNPNWQWDVVGQYLFSSPVVDGVKRTLLLTVLAEIVGIVFGVVLAIMRLSPNPVLSWTSRVYTWTLRGIPPLVLLLFIYFLSALLPTLSLGIPFGPSFVEASTNKLITQQVAAVAGLGLAQAAYVSEIVRGGILSIPPGQTRAALAMGMKPRQVMWRIVLPQAMRVVVPPLGNEVISMFKATSLTSVIAYSELLTTVQVIYARTFEQIPMLVVACLWYGVLTTVATIVQSLIERRLGRSLKTPKGDR</sequence>
<dbReference type="PANTHER" id="PTHR30614:SF0">
    <property type="entry name" value="L-CYSTINE TRANSPORT SYSTEM PERMEASE PROTEIN TCYL"/>
    <property type="match status" value="1"/>
</dbReference>
<keyword evidence="7 8" id="KW-0472">Membrane</keyword>
<evidence type="ECO:0000256" key="9">
    <source>
        <dbReference type="SAM" id="MobiDB-lite"/>
    </source>
</evidence>
<accession>A0ABP6WGX1</accession>
<keyword evidence="3" id="KW-1003">Cell membrane</keyword>
<name>A0ABP6WGX1_9PSEU</name>
<dbReference type="InterPro" id="IPR043429">
    <property type="entry name" value="ArtM/GltK/GlnP/TcyL/YhdX-like"/>
</dbReference>
<proteinExistence type="inferred from homology"/>
<dbReference type="SUPFAM" id="SSF161098">
    <property type="entry name" value="MetI-like"/>
    <property type="match status" value="1"/>
</dbReference>
<protein>
    <submittedName>
        <fullName evidence="11">Amino acid ABC transporter permease</fullName>
    </submittedName>
</protein>
<evidence type="ECO:0000256" key="6">
    <source>
        <dbReference type="ARBA" id="ARBA00022989"/>
    </source>
</evidence>
<dbReference type="EMBL" id="BAAAZN010000007">
    <property type="protein sequence ID" value="GAA3551557.1"/>
    <property type="molecule type" value="Genomic_DNA"/>
</dbReference>
<dbReference type="Proteomes" id="UP001500689">
    <property type="component" value="Unassembled WGS sequence"/>
</dbReference>
<feature type="region of interest" description="Disordered" evidence="9">
    <location>
        <begin position="1"/>
        <end position="30"/>
    </location>
</feature>
<evidence type="ECO:0000313" key="11">
    <source>
        <dbReference type="EMBL" id="GAA3551557.1"/>
    </source>
</evidence>
<comment type="caution">
    <text evidence="11">The sequence shown here is derived from an EMBL/GenBank/DDBJ whole genome shotgun (WGS) entry which is preliminary data.</text>
</comment>
<comment type="similarity">
    <text evidence="8">Belongs to the binding-protein-dependent transport system permease family.</text>
</comment>
<keyword evidence="12" id="KW-1185">Reference proteome</keyword>